<dbReference type="AlphaFoldDB" id="A0A839HU10"/>
<evidence type="ECO:0000313" key="1">
    <source>
        <dbReference type="EMBL" id="MBB1162901.1"/>
    </source>
</evidence>
<dbReference type="EMBL" id="JACIVI010000005">
    <property type="protein sequence ID" value="MBB1162901.1"/>
    <property type="molecule type" value="Genomic_DNA"/>
</dbReference>
<sequence length="166" mass="17163">MPVDHPRRRALQAAASGLLLAGCAGLPGSPGRPASGLSPALAAQQQRLADALAGTPVQVQARGPVLRVRVPLRHAHAPGQTAVKPPLQAVLEQLAIGFKPHAAVSEVLVRAPADAGLRGTAAASQAAERVERIREQLLRRGIESGRVRAAGAAEGEAVELLLRDRP</sequence>
<dbReference type="Proteomes" id="UP000586093">
    <property type="component" value="Unassembled WGS sequence"/>
</dbReference>
<proteinExistence type="predicted"/>
<accession>A0A839HU10</accession>
<reference evidence="1 2" key="1">
    <citation type="submission" date="2020-08" db="EMBL/GenBank/DDBJ databases">
        <title>Aquariorum lacteus gen. nov., sp. nov., a new member of the family Comamonadaceae, isolated from freshwater aquarium.</title>
        <authorList>
            <person name="Chun S.-J."/>
        </authorList>
    </citation>
    <scope>NUCLEOTIDE SEQUENCE [LARGE SCALE GENOMIC DNA]</scope>
    <source>
        <strain evidence="1 2">SJAQ100</strain>
    </source>
</reference>
<dbReference type="PROSITE" id="PS51318">
    <property type="entry name" value="TAT"/>
    <property type="match status" value="1"/>
</dbReference>
<dbReference type="InterPro" id="IPR006311">
    <property type="entry name" value="TAT_signal"/>
</dbReference>
<comment type="caution">
    <text evidence="1">The sequence shown here is derived from an EMBL/GenBank/DDBJ whole genome shotgun (WGS) entry which is preliminary data.</text>
</comment>
<gene>
    <name evidence="1" type="ORF">H4F90_13030</name>
</gene>
<keyword evidence="2" id="KW-1185">Reference proteome</keyword>
<organism evidence="1 2">
    <name type="scientific">Aquariibacter albus</name>
    <dbReference type="NCBI Taxonomy" id="2759899"/>
    <lineage>
        <taxon>Bacteria</taxon>
        <taxon>Pseudomonadati</taxon>
        <taxon>Pseudomonadota</taxon>
        <taxon>Betaproteobacteria</taxon>
        <taxon>Burkholderiales</taxon>
        <taxon>Sphaerotilaceae</taxon>
        <taxon>Aquariibacter</taxon>
    </lineage>
</organism>
<dbReference type="RefSeq" id="WP_182665293.1">
    <property type="nucleotide sequence ID" value="NZ_JACIVI010000005.1"/>
</dbReference>
<name>A0A839HU10_9BURK</name>
<protein>
    <submittedName>
        <fullName evidence="1">Uncharacterized protein</fullName>
    </submittedName>
</protein>
<dbReference type="PROSITE" id="PS51257">
    <property type="entry name" value="PROKAR_LIPOPROTEIN"/>
    <property type="match status" value="1"/>
</dbReference>
<evidence type="ECO:0000313" key="2">
    <source>
        <dbReference type="Proteomes" id="UP000586093"/>
    </source>
</evidence>